<dbReference type="EMBL" id="OMOQ01000001">
    <property type="protein sequence ID" value="SPH17051.1"/>
    <property type="molecule type" value="Genomic_DNA"/>
</dbReference>
<dbReference type="RefSeq" id="WP_108851533.1">
    <property type="nucleotide sequence ID" value="NZ_OMOQ01000001.1"/>
</dbReference>
<accession>A0A2R8B321</accession>
<dbReference type="PROSITE" id="PS51257">
    <property type="entry name" value="PROKAR_LIPOPROTEIN"/>
    <property type="match status" value="1"/>
</dbReference>
<name>A0A2R8B321_9RHOB</name>
<evidence type="ECO:0008006" key="4">
    <source>
        <dbReference type="Google" id="ProtNLM"/>
    </source>
</evidence>
<protein>
    <recommendedName>
        <fullName evidence="4">VWFA domain-containing protein</fullName>
    </recommendedName>
</protein>
<proteinExistence type="predicted"/>
<reference evidence="2 3" key="1">
    <citation type="submission" date="2018-03" db="EMBL/GenBank/DDBJ databases">
        <authorList>
            <person name="Keele B.F."/>
        </authorList>
    </citation>
    <scope>NUCLEOTIDE SEQUENCE [LARGE SCALE GENOMIC DNA]</scope>
    <source>
        <strain evidence="2 3">CECT 8626</strain>
    </source>
</reference>
<dbReference type="OrthoDB" id="9792179at2"/>
<sequence>MRAALALAVLLAAGPAAGACRLALALGVDVSRSVDAEDYAIQRRGILAALADPAIRDAFLKPEDAVAFAVYEWSGQAYQEVIVDWTLVRSESGLAAIRAVIEAHERGGTALPTGLGAALDYGHALIARAPDCAARTLDISGDGRSNDGRGPEEVYAETDFGDIVVNGLPIGGHEADIAIYYRARVIRGPGAFVEVARDETDYPRAIRRKLERELTEQLMGALGGPDGPG</sequence>
<feature type="signal peptide" evidence="1">
    <location>
        <begin position="1"/>
        <end position="18"/>
    </location>
</feature>
<dbReference type="SUPFAM" id="SSF53300">
    <property type="entry name" value="vWA-like"/>
    <property type="match status" value="1"/>
</dbReference>
<dbReference type="InterPro" id="IPR036465">
    <property type="entry name" value="vWFA_dom_sf"/>
</dbReference>
<dbReference type="Gene3D" id="3.40.50.410">
    <property type="entry name" value="von Willebrand factor, type A domain"/>
    <property type="match status" value="1"/>
</dbReference>
<gene>
    <name evidence="2" type="ORF">DEA8626_00565</name>
</gene>
<evidence type="ECO:0000313" key="2">
    <source>
        <dbReference type="EMBL" id="SPH17051.1"/>
    </source>
</evidence>
<keyword evidence="1" id="KW-0732">Signal</keyword>
<feature type="chain" id="PRO_5015348788" description="VWFA domain-containing protein" evidence="1">
    <location>
        <begin position="19"/>
        <end position="229"/>
    </location>
</feature>
<dbReference type="Proteomes" id="UP000244924">
    <property type="component" value="Unassembled WGS sequence"/>
</dbReference>
<organism evidence="2 3">
    <name type="scientific">Albidovulum aquaemixtae</name>
    <dbReference type="NCBI Taxonomy" id="1542388"/>
    <lineage>
        <taxon>Bacteria</taxon>
        <taxon>Pseudomonadati</taxon>
        <taxon>Pseudomonadota</taxon>
        <taxon>Alphaproteobacteria</taxon>
        <taxon>Rhodobacterales</taxon>
        <taxon>Paracoccaceae</taxon>
        <taxon>Albidovulum</taxon>
    </lineage>
</organism>
<evidence type="ECO:0000313" key="3">
    <source>
        <dbReference type="Proteomes" id="UP000244924"/>
    </source>
</evidence>
<keyword evidence="3" id="KW-1185">Reference proteome</keyword>
<dbReference type="InterPro" id="IPR010607">
    <property type="entry name" value="DUF1194"/>
</dbReference>
<dbReference type="AlphaFoldDB" id="A0A2R8B321"/>
<evidence type="ECO:0000256" key="1">
    <source>
        <dbReference type="SAM" id="SignalP"/>
    </source>
</evidence>
<dbReference type="Pfam" id="PF06707">
    <property type="entry name" value="DUF1194"/>
    <property type="match status" value="1"/>
</dbReference>